<dbReference type="GO" id="GO:0030667">
    <property type="term" value="C:secretory granule membrane"/>
    <property type="evidence" value="ECO:0007669"/>
    <property type="project" value="TreeGrafter"/>
</dbReference>
<dbReference type="Pfam" id="PF03351">
    <property type="entry name" value="DOMON"/>
    <property type="match status" value="1"/>
</dbReference>
<sequence>MRLVQSLKLVAFAIILLFTTASAHQGHDHGDHDNFSESDSLPETDNEWKDPAVHSMPFNGITLKWKEDPKNPRYVIFKLSGRTRGYVSVGFCVVWTGGMENCDIALGWVDASGIAHVHDYFATGNTSPTLDTKQDYELLSGNESNGITSIVFKRLWDTGDDAQDANLEHNQNVHVIYAWHEQDPLSSTDFHKHGDGTRGHTLKAVAIKGHQHGSASTFAGNGGVTLIISSGVIAWHRFKI</sequence>
<organism evidence="4 5">
    <name type="scientific">Folsomia candida</name>
    <name type="common">Springtail</name>
    <dbReference type="NCBI Taxonomy" id="158441"/>
    <lineage>
        <taxon>Eukaryota</taxon>
        <taxon>Metazoa</taxon>
        <taxon>Ecdysozoa</taxon>
        <taxon>Arthropoda</taxon>
        <taxon>Hexapoda</taxon>
        <taxon>Collembola</taxon>
        <taxon>Entomobryomorpha</taxon>
        <taxon>Isotomoidea</taxon>
        <taxon>Isotomidae</taxon>
        <taxon>Proisotominae</taxon>
        <taxon>Folsomia</taxon>
    </lineage>
</organism>
<evidence type="ECO:0000259" key="3">
    <source>
        <dbReference type="PROSITE" id="PS50836"/>
    </source>
</evidence>
<protein>
    <submittedName>
        <fullName evidence="4">MOXD1 2</fullName>
    </submittedName>
</protein>
<dbReference type="PROSITE" id="PS50836">
    <property type="entry name" value="DOMON"/>
    <property type="match status" value="1"/>
</dbReference>
<dbReference type="GO" id="GO:0005615">
    <property type="term" value="C:extracellular space"/>
    <property type="evidence" value="ECO:0007669"/>
    <property type="project" value="TreeGrafter"/>
</dbReference>
<feature type="chain" id="PRO_5012307890" evidence="2">
    <location>
        <begin position="24"/>
        <end position="240"/>
    </location>
</feature>
<evidence type="ECO:0000256" key="2">
    <source>
        <dbReference type="SAM" id="SignalP"/>
    </source>
</evidence>
<dbReference type="GO" id="GO:0004500">
    <property type="term" value="F:dopamine beta-monooxygenase activity"/>
    <property type="evidence" value="ECO:0007669"/>
    <property type="project" value="InterPro"/>
</dbReference>
<keyword evidence="2" id="KW-0732">Signal</keyword>
<gene>
    <name evidence="4" type="ORF">Fcan01_12861</name>
</gene>
<dbReference type="InterPro" id="IPR005018">
    <property type="entry name" value="DOMON_domain"/>
</dbReference>
<keyword evidence="5" id="KW-1185">Reference proteome</keyword>
<feature type="domain" description="DOMON" evidence="3">
    <location>
        <begin position="59"/>
        <end position="180"/>
    </location>
</feature>
<evidence type="ECO:0000313" key="5">
    <source>
        <dbReference type="Proteomes" id="UP000198287"/>
    </source>
</evidence>
<dbReference type="Gene3D" id="2.60.40.1210">
    <property type="entry name" value="Cellobiose dehydrogenase, cytochrome domain"/>
    <property type="match status" value="1"/>
</dbReference>
<dbReference type="CDD" id="cd09631">
    <property type="entry name" value="DOMON_DOH"/>
    <property type="match status" value="1"/>
</dbReference>
<feature type="region of interest" description="Disordered" evidence="1">
    <location>
        <begin position="25"/>
        <end position="50"/>
    </location>
</feature>
<name>A0A226E157_FOLCA</name>
<comment type="caution">
    <text evidence="4">The sequence shown here is derived from an EMBL/GenBank/DDBJ whole genome shotgun (WGS) entry which is preliminary data.</text>
</comment>
<reference evidence="4 5" key="1">
    <citation type="submission" date="2015-12" db="EMBL/GenBank/DDBJ databases">
        <title>The genome of Folsomia candida.</title>
        <authorList>
            <person name="Faddeeva A."/>
            <person name="Derks M.F."/>
            <person name="Anvar Y."/>
            <person name="Smit S."/>
            <person name="Van Straalen N."/>
            <person name="Roelofs D."/>
        </authorList>
    </citation>
    <scope>NUCLEOTIDE SEQUENCE [LARGE SCALE GENOMIC DNA]</scope>
    <source>
        <strain evidence="4 5">VU population</strain>
        <tissue evidence="4">Whole body</tissue>
    </source>
</reference>
<dbReference type="EMBL" id="LNIX01000007">
    <property type="protein sequence ID" value="OXA51462.1"/>
    <property type="molecule type" value="Genomic_DNA"/>
</dbReference>
<dbReference type="GO" id="GO:0042421">
    <property type="term" value="P:norepinephrine biosynthetic process"/>
    <property type="evidence" value="ECO:0007669"/>
    <property type="project" value="TreeGrafter"/>
</dbReference>
<feature type="signal peptide" evidence="2">
    <location>
        <begin position="1"/>
        <end position="23"/>
    </location>
</feature>
<dbReference type="InterPro" id="IPR000945">
    <property type="entry name" value="DBH-like"/>
</dbReference>
<evidence type="ECO:0000313" key="4">
    <source>
        <dbReference type="EMBL" id="OXA51462.1"/>
    </source>
</evidence>
<dbReference type="OrthoDB" id="19261at2759"/>
<dbReference type="PANTHER" id="PTHR10157:SF23">
    <property type="entry name" value="MOXD1 HOMOLOG 1"/>
    <property type="match status" value="1"/>
</dbReference>
<dbReference type="AlphaFoldDB" id="A0A226E157"/>
<dbReference type="SMART" id="SM00664">
    <property type="entry name" value="DoH"/>
    <property type="match status" value="1"/>
</dbReference>
<accession>A0A226E157</accession>
<dbReference type="GO" id="GO:0005507">
    <property type="term" value="F:copper ion binding"/>
    <property type="evidence" value="ECO:0007669"/>
    <property type="project" value="TreeGrafter"/>
</dbReference>
<dbReference type="SUPFAM" id="SSF49344">
    <property type="entry name" value="CBD9-like"/>
    <property type="match status" value="1"/>
</dbReference>
<dbReference type="PANTHER" id="PTHR10157">
    <property type="entry name" value="DOPAMINE BETA HYDROXYLASE RELATED"/>
    <property type="match status" value="1"/>
</dbReference>
<feature type="compositionally biased region" description="Basic and acidic residues" evidence="1">
    <location>
        <begin position="25"/>
        <end position="35"/>
    </location>
</feature>
<dbReference type="OMA" id="GMENCDI"/>
<evidence type="ECO:0000256" key="1">
    <source>
        <dbReference type="SAM" id="MobiDB-lite"/>
    </source>
</evidence>
<dbReference type="GO" id="GO:0006589">
    <property type="term" value="P:octopamine biosynthetic process"/>
    <property type="evidence" value="ECO:0007669"/>
    <property type="project" value="TreeGrafter"/>
</dbReference>
<dbReference type="InterPro" id="IPR045266">
    <property type="entry name" value="DOH_DOMON"/>
</dbReference>
<proteinExistence type="predicted"/>
<dbReference type="GO" id="GO:0042420">
    <property type="term" value="P:dopamine catabolic process"/>
    <property type="evidence" value="ECO:0007669"/>
    <property type="project" value="TreeGrafter"/>
</dbReference>
<dbReference type="Proteomes" id="UP000198287">
    <property type="component" value="Unassembled WGS sequence"/>
</dbReference>